<reference evidence="4 5" key="1">
    <citation type="submission" date="2023-08" db="EMBL/GenBank/DDBJ databases">
        <title>A Necator americanus chromosomal reference genome.</title>
        <authorList>
            <person name="Ilik V."/>
            <person name="Petrzelkova K.J."/>
            <person name="Pardy F."/>
            <person name="Fuh T."/>
            <person name="Niatou-Singa F.S."/>
            <person name="Gouil Q."/>
            <person name="Baker L."/>
            <person name="Ritchie M.E."/>
            <person name="Jex A.R."/>
            <person name="Gazzola D."/>
            <person name="Li H."/>
            <person name="Toshio Fujiwara R."/>
            <person name="Zhan B."/>
            <person name="Aroian R.V."/>
            <person name="Pafco B."/>
            <person name="Schwarz E.M."/>
        </authorList>
    </citation>
    <scope>NUCLEOTIDE SEQUENCE [LARGE SCALE GENOMIC DNA]</scope>
    <source>
        <strain evidence="4 5">Aroian</strain>
        <tissue evidence="4">Whole animal</tissue>
    </source>
</reference>
<dbReference type="InterPro" id="IPR011333">
    <property type="entry name" value="SKP1/BTB/POZ_sf"/>
</dbReference>
<proteinExistence type="predicted"/>
<dbReference type="InterPro" id="IPR003131">
    <property type="entry name" value="T1-type_BTB"/>
</dbReference>
<dbReference type="InterPro" id="IPR045068">
    <property type="entry name" value="BACURD1-3"/>
</dbReference>
<dbReference type="InterPro" id="IPR000095">
    <property type="entry name" value="CRIB_dom"/>
</dbReference>
<protein>
    <recommendedName>
        <fullName evidence="6">CRIB domain-containing protein</fullName>
    </recommendedName>
</protein>
<dbReference type="Gene3D" id="3.30.710.10">
    <property type="entry name" value="Potassium Channel Kv1.1, Chain A"/>
    <property type="match status" value="1"/>
</dbReference>
<dbReference type="Pfam" id="PF00786">
    <property type="entry name" value="PBD"/>
    <property type="match status" value="1"/>
</dbReference>
<accession>A0ABR1CSU1</accession>
<feature type="domain" description="BTB" evidence="2">
    <location>
        <begin position="4"/>
        <end position="73"/>
    </location>
</feature>
<name>A0ABR1CSU1_NECAM</name>
<keyword evidence="5" id="KW-1185">Reference proteome</keyword>
<comment type="caution">
    <text evidence="4">The sequence shown here is derived from an EMBL/GenBank/DDBJ whole genome shotgun (WGS) entry which is preliminary data.</text>
</comment>
<dbReference type="PANTHER" id="PTHR11145">
    <property type="entry name" value="BTB/POZ DOMAIN-CONTAINING ADAPTER FOR CUL3-MEDIATED RHOA DEGRADATION PROTEIN FAMILY MEMBER"/>
    <property type="match status" value="1"/>
</dbReference>
<sequence>MTSSTIVLDVEGILFKTHINTITSAKGSYFERLFQNGWRERLDKHGHLFIDRDATIFPLILNYLRDGNIPLPKDEYYLERILREARFFKLNNLCAEIEKRIDQLKNRKHVGFLRTRTNGSSSEISPTSVRSETIFDVEKKPKRLSRGLLESTYPETPLVPMRRRGKSKKLDSISLPRNFTHVAHVGWNGNGVIFDEDLLDKHSTVQAIIDAAKKTDLGPVYNVVSGDNGNDSSHAVEVVLAGSLMQTKDPLYSKPQKKAIRPPPKRLPHFSNNDTSR</sequence>
<organism evidence="4 5">
    <name type="scientific">Necator americanus</name>
    <name type="common">Human hookworm</name>
    <dbReference type="NCBI Taxonomy" id="51031"/>
    <lineage>
        <taxon>Eukaryota</taxon>
        <taxon>Metazoa</taxon>
        <taxon>Ecdysozoa</taxon>
        <taxon>Nematoda</taxon>
        <taxon>Chromadorea</taxon>
        <taxon>Rhabditida</taxon>
        <taxon>Rhabditina</taxon>
        <taxon>Rhabditomorpha</taxon>
        <taxon>Strongyloidea</taxon>
        <taxon>Ancylostomatidae</taxon>
        <taxon>Bunostominae</taxon>
        <taxon>Necator</taxon>
    </lineage>
</organism>
<dbReference type="PANTHER" id="PTHR11145:SF8">
    <property type="entry name" value="RE57120P"/>
    <property type="match status" value="1"/>
</dbReference>
<dbReference type="Pfam" id="PF02214">
    <property type="entry name" value="BTB_2"/>
    <property type="match status" value="1"/>
</dbReference>
<evidence type="ECO:0000259" key="3">
    <source>
        <dbReference type="PROSITE" id="PS50108"/>
    </source>
</evidence>
<dbReference type="SMART" id="SM00225">
    <property type="entry name" value="BTB"/>
    <property type="match status" value="1"/>
</dbReference>
<dbReference type="SMART" id="SM00285">
    <property type="entry name" value="PBD"/>
    <property type="match status" value="1"/>
</dbReference>
<dbReference type="Proteomes" id="UP001303046">
    <property type="component" value="Unassembled WGS sequence"/>
</dbReference>
<dbReference type="CDD" id="cd00132">
    <property type="entry name" value="CRIB"/>
    <property type="match status" value="1"/>
</dbReference>
<feature type="compositionally biased region" description="Basic residues" evidence="1">
    <location>
        <begin position="255"/>
        <end position="268"/>
    </location>
</feature>
<dbReference type="SUPFAM" id="SSF54695">
    <property type="entry name" value="POZ domain"/>
    <property type="match status" value="1"/>
</dbReference>
<evidence type="ECO:0000259" key="2">
    <source>
        <dbReference type="PROSITE" id="PS50097"/>
    </source>
</evidence>
<evidence type="ECO:0000256" key="1">
    <source>
        <dbReference type="SAM" id="MobiDB-lite"/>
    </source>
</evidence>
<evidence type="ECO:0008006" key="6">
    <source>
        <dbReference type="Google" id="ProtNLM"/>
    </source>
</evidence>
<dbReference type="InterPro" id="IPR000210">
    <property type="entry name" value="BTB/POZ_dom"/>
</dbReference>
<dbReference type="PROSITE" id="PS50108">
    <property type="entry name" value="CRIB"/>
    <property type="match status" value="1"/>
</dbReference>
<feature type="region of interest" description="Disordered" evidence="1">
    <location>
        <begin position="250"/>
        <end position="277"/>
    </location>
</feature>
<dbReference type="Gene3D" id="3.90.810.10">
    <property type="entry name" value="CRIB domain"/>
    <property type="match status" value="1"/>
</dbReference>
<dbReference type="CDD" id="cd18316">
    <property type="entry name" value="BTB_POZ_KCTD-like"/>
    <property type="match status" value="1"/>
</dbReference>
<dbReference type="EMBL" id="JAVFWL010000003">
    <property type="protein sequence ID" value="KAK6741392.1"/>
    <property type="molecule type" value="Genomic_DNA"/>
</dbReference>
<feature type="domain" description="CRIB" evidence="3">
    <location>
        <begin position="173"/>
        <end position="186"/>
    </location>
</feature>
<gene>
    <name evidence="4" type="primary">Necator_chrIII.g10082</name>
    <name evidence="4" type="ORF">RB195_009317</name>
</gene>
<dbReference type="InterPro" id="IPR036936">
    <property type="entry name" value="CRIB_dom_sf"/>
</dbReference>
<evidence type="ECO:0000313" key="5">
    <source>
        <dbReference type="Proteomes" id="UP001303046"/>
    </source>
</evidence>
<dbReference type="PROSITE" id="PS50097">
    <property type="entry name" value="BTB"/>
    <property type="match status" value="1"/>
</dbReference>
<evidence type="ECO:0000313" key="4">
    <source>
        <dbReference type="EMBL" id="KAK6741392.1"/>
    </source>
</evidence>